<evidence type="ECO:0000256" key="8">
    <source>
        <dbReference type="ARBA" id="ARBA00023306"/>
    </source>
</evidence>
<dbReference type="GO" id="GO:0000917">
    <property type="term" value="P:division septum assembly"/>
    <property type="evidence" value="ECO:0007669"/>
    <property type="project" value="UniProtKB-KW"/>
</dbReference>
<dbReference type="InterPro" id="IPR042233">
    <property type="entry name" value="Cell_div_ZapA_N"/>
</dbReference>
<evidence type="ECO:0000256" key="5">
    <source>
        <dbReference type="ARBA" id="ARBA00022618"/>
    </source>
</evidence>
<dbReference type="PANTHER" id="PTHR34981">
    <property type="entry name" value="CELL DIVISION PROTEIN ZAPA"/>
    <property type="match status" value="1"/>
</dbReference>
<evidence type="ECO:0000256" key="4">
    <source>
        <dbReference type="ARBA" id="ARBA00022490"/>
    </source>
</evidence>
<dbReference type="Gene3D" id="1.20.5.50">
    <property type="match status" value="1"/>
</dbReference>
<keyword evidence="7" id="KW-0717">Septation</keyword>
<evidence type="ECO:0000256" key="6">
    <source>
        <dbReference type="ARBA" id="ARBA00023054"/>
    </source>
</evidence>
<keyword evidence="6" id="KW-0175">Coiled coil</keyword>
<dbReference type="Proteomes" id="UP000255264">
    <property type="component" value="Unassembled WGS sequence"/>
</dbReference>
<dbReference type="RefSeq" id="WP_115002591.1">
    <property type="nucleotide sequence ID" value="NZ_CAUUFB010000017.1"/>
</dbReference>
<dbReference type="InterPro" id="IPR007838">
    <property type="entry name" value="Cell_div_ZapA-like"/>
</dbReference>
<evidence type="ECO:0000256" key="2">
    <source>
        <dbReference type="ARBA" id="ARBA00010074"/>
    </source>
</evidence>
<dbReference type="GO" id="GO:0032153">
    <property type="term" value="C:cell division site"/>
    <property type="evidence" value="ECO:0007669"/>
    <property type="project" value="TreeGrafter"/>
</dbReference>
<dbReference type="GO" id="GO:0000921">
    <property type="term" value="P:septin ring assembly"/>
    <property type="evidence" value="ECO:0007669"/>
    <property type="project" value="TreeGrafter"/>
</dbReference>
<protein>
    <recommendedName>
        <fullName evidence="3">Cell division protein ZapA</fullName>
    </recommendedName>
    <alternativeName>
        <fullName evidence="11">Z ring-associated protein ZapA</fullName>
    </alternativeName>
</protein>
<evidence type="ECO:0000256" key="7">
    <source>
        <dbReference type="ARBA" id="ARBA00023210"/>
    </source>
</evidence>
<evidence type="ECO:0000256" key="9">
    <source>
        <dbReference type="ARBA" id="ARBA00024910"/>
    </source>
</evidence>
<dbReference type="AlphaFoldDB" id="A0A377IW12"/>
<comment type="subcellular location">
    <subcellularLocation>
        <location evidence="1">Cytoplasm</location>
    </subcellularLocation>
</comment>
<dbReference type="Gene3D" id="3.30.160.880">
    <property type="entry name" value="Cell division protein ZapA protomer, N-terminal domain"/>
    <property type="match status" value="1"/>
</dbReference>
<gene>
    <name evidence="12" type="primary">zapA</name>
    <name evidence="12" type="ORF">NCTC13335_00291</name>
</gene>
<reference evidence="12 13" key="1">
    <citation type="submission" date="2018-06" db="EMBL/GenBank/DDBJ databases">
        <authorList>
            <consortium name="Pathogen Informatics"/>
            <person name="Doyle S."/>
        </authorList>
    </citation>
    <scope>NUCLEOTIDE SEQUENCE [LARGE SCALE GENOMIC DNA]</scope>
    <source>
        <strain evidence="12 13">NCTC13335</strain>
    </source>
</reference>
<evidence type="ECO:0000256" key="1">
    <source>
        <dbReference type="ARBA" id="ARBA00004496"/>
    </source>
</evidence>
<keyword evidence="4" id="KW-0963">Cytoplasm</keyword>
<dbReference type="EMBL" id="UGHS01000001">
    <property type="protein sequence ID" value="STO92466.1"/>
    <property type="molecule type" value="Genomic_DNA"/>
</dbReference>
<dbReference type="OrthoDB" id="5917174at2"/>
<keyword evidence="5" id="KW-0132">Cell division</keyword>
<dbReference type="PANTHER" id="PTHR34981:SF1">
    <property type="entry name" value="CELL DIVISION PROTEIN ZAPA"/>
    <property type="match status" value="1"/>
</dbReference>
<dbReference type="Pfam" id="PF05164">
    <property type="entry name" value="ZapA"/>
    <property type="match status" value="1"/>
</dbReference>
<evidence type="ECO:0000313" key="12">
    <source>
        <dbReference type="EMBL" id="STO92466.1"/>
    </source>
</evidence>
<comment type="function">
    <text evidence="9">Activator of cell division through the inhibition of FtsZ GTPase activity, therefore promoting FtsZ assembly into bundles of protofilaments necessary for the formation of the division Z ring. It is recruited early at mid-cell but it is not essential for cell division.</text>
</comment>
<name>A0A377IW12_9PAST</name>
<accession>A0A377IW12</accession>
<keyword evidence="13" id="KW-1185">Reference proteome</keyword>
<evidence type="ECO:0000256" key="3">
    <source>
        <dbReference type="ARBA" id="ARBA00015195"/>
    </source>
</evidence>
<evidence type="ECO:0000313" key="13">
    <source>
        <dbReference type="Proteomes" id="UP000255264"/>
    </source>
</evidence>
<organism evidence="12 13">
    <name type="scientific">Haemophilus pittmaniae</name>
    <dbReference type="NCBI Taxonomy" id="249188"/>
    <lineage>
        <taxon>Bacteria</taxon>
        <taxon>Pseudomonadati</taxon>
        <taxon>Pseudomonadota</taxon>
        <taxon>Gammaproteobacteria</taxon>
        <taxon>Pasteurellales</taxon>
        <taxon>Pasteurellaceae</taxon>
        <taxon>Haemophilus</taxon>
    </lineage>
</organism>
<evidence type="ECO:0000256" key="10">
    <source>
        <dbReference type="ARBA" id="ARBA00026068"/>
    </source>
</evidence>
<evidence type="ECO:0000256" key="11">
    <source>
        <dbReference type="ARBA" id="ARBA00033158"/>
    </source>
</evidence>
<comment type="subunit">
    <text evidence="10">Homodimer. Interacts with FtsZ.</text>
</comment>
<proteinExistence type="inferred from homology"/>
<keyword evidence="8" id="KW-0131">Cell cycle</keyword>
<dbReference type="SUPFAM" id="SSF102829">
    <property type="entry name" value="Cell division protein ZapA-like"/>
    <property type="match status" value="1"/>
</dbReference>
<dbReference type="InterPro" id="IPR036192">
    <property type="entry name" value="Cell_div_ZapA-like_sf"/>
</dbReference>
<dbReference type="GO" id="GO:0005829">
    <property type="term" value="C:cytosol"/>
    <property type="evidence" value="ECO:0007669"/>
    <property type="project" value="TreeGrafter"/>
</dbReference>
<comment type="similarity">
    <text evidence="2">Belongs to the ZapA family. Type 1 subfamily.</text>
</comment>
<dbReference type="GO" id="GO:0030428">
    <property type="term" value="C:cell septum"/>
    <property type="evidence" value="ECO:0007669"/>
    <property type="project" value="TreeGrafter"/>
</dbReference>
<dbReference type="GO" id="GO:0043093">
    <property type="term" value="P:FtsZ-dependent cytokinesis"/>
    <property type="evidence" value="ECO:0007669"/>
    <property type="project" value="TreeGrafter"/>
</dbReference>
<sequence length="96" mass="10916">MALKLVEVIVLGQALRLNVPEEQEDILRQAARTLDAQVSEMKERTGLIQLDRVLPIVALNLSFELTQEKSKNSQIEDVLKTRIQQLDHSLENVLAR</sequence>